<dbReference type="RefSeq" id="WP_019596004.1">
    <property type="nucleotide sequence ID" value="NZ_FNQC01000001.1"/>
</dbReference>
<protein>
    <recommendedName>
        <fullName evidence="2 4">Acylphosphatase</fullName>
        <ecNumber evidence="2 4">3.6.1.7</ecNumber>
    </recommendedName>
</protein>
<dbReference type="PROSITE" id="PS00151">
    <property type="entry name" value="ACYLPHOSPHATASE_2"/>
    <property type="match status" value="1"/>
</dbReference>
<reference evidence="8 9" key="1">
    <citation type="submission" date="2016-10" db="EMBL/GenBank/DDBJ databases">
        <authorList>
            <person name="Varghese N."/>
            <person name="Submissions S."/>
        </authorList>
    </citation>
    <scope>NUCLEOTIDE SEQUENCE [LARGE SCALE GENOMIC DNA]</scope>
    <source>
        <strain evidence="8 9">DSM 17997</strain>
    </source>
</reference>
<dbReference type="PANTHER" id="PTHR47268">
    <property type="entry name" value="ACYLPHOSPHATASE"/>
    <property type="match status" value="1"/>
</dbReference>
<comment type="similarity">
    <text evidence="1 6">Belongs to the acylphosphatase family.</text>
</comment>
<evidence type="ECO:0000256" key="6">
    <source>
        <dbReference type="RuleBase" id="RU004168"/>
    </source>
</evidence>
<evidence type="ECO:0000256" key="1">
    <source>
        <dbReference type="ARBA" id="ARBA00005614"/>
    </source>
</evidence>
<evidence type="ECO:0000313" key="9">
    <source>
        <dbReference type="Proteomes" id="UP000199663"/>
    </source>
</evidence>
<dbReference type="InterPro" id="IPR020456">
    <property type="entry name" value="Acylphosphatase"/>
</dbReference>
<dbReference type="Proteomes" id="UP000199663">
    <property type="component" value="Unassembled WGS sequence"/>
</dbReference>
<dbReference type="InterPro" id="IPR036046">
    <property type="entry name" value="Acylphosphatase-like_dom_sf"/>
</dbReference>
<evidence type="ECO:0000256" key="3">
    <source>
        <dbReference type="ARBA" id="ARBA00047645"/>
    </source>
</evidence>
<feature type="active site" evidence="4">
    <location>
        <position position="17"/>
    </location>
</feature>
<feature type="active site" evidence="4">
    <location>
        <position position="35"/>
    </location>
</feature>
<evidence type="ECO:0000256" key="2">
    <source>
        <dbReference type="ARBA" id="ARBA00012150"/>
    </source>
</evidence>
<dbReference type="EC" id="3.6.1.7" evidence="2 4"/>
<evidence type="ECO:0000256" key="5">
    <source>
        <dbReference type="RuleBase" id="RU000553"/>
    </source>
</evidence>
<evidence type="ECO:0000313" key="8">
    <source>
        <dbReference type="EMBL" id="SDY45544.1"/>
    </source>
</evidence>
<dbReference type="InterPro" id="IPR017968">
    <property type="entry name" value="Acylphosphatase_CS"/>
</dbReference>
<accession>A0A1H3K1Z5</accession>
<sequence>MNKKIRVTGNVQGVFFRKCTQQKALELGIKGWVKNEPDGSVLTEIEGEFYAVMAMEEWLRKGPPNAKVEALWEEEGEKQGYADFSILY</sequence>
<proteinExistence type="inferred from homology"/>
<dbReference type="PROSITE" id="PS00150">
    <property type="entry name" value="ACYLPHOSPHATASE_1"/>
    <property type="match status" value="1"/>
</dbReference>
<dbReference type="SUPFAM" id="SSF54975">
    <property type="entry name" value="Acylphosphatase/BLUF domain-like"/>
    <property type="match status" value="1"/>
</dbReference>
<dbReference type="EMBL" id="FNQC01000001">
    <property type="protein sequence ID" value="SDY45544.1"/>
    <property type="molecule type" value="Genomic_DNA"/>
</dbReference>
<dbReference type="PRINTS" id="PR00112">
    <property type="entry name" value="ACYLPHPHTASE"/>
</dbReference>
<keyword evidence="4 5" id="KW-0378">Hydrolase</keyword>
<comment type="caution">
    <text evidence="8">The sequence shown here is derived from an EMBL/GenBank/DDBJ whole genome shotgun (WGS) entry which is preliminary data.</text>
</comment>
<gene>
    <name evidence="8" type="ORF">SAMN05444412_101204</name>
</gene>
<keyword evidence="9" id="KW-1185">Reference proteome</keyword>
<evidence type="ECO:0000256" key="4">
    <source>
        <dbReference type="PROSITE-ProRule" id="PRU00520"/>
    </source>
</evidence>
<dbReference type="InterPro" id="IPR001792">
    <property type="entry name" value="Acylphosphatase-like_dom"/>
</dbReference>
<dbReference type="Pfam" id="PF00708">
    <property type="entry name" value="Acylphosphatase"/>
    <property type="match status" value="1"/>
</dbReference>
<evidence type="ECO:0000259" key="7">
    <source>
        <dbReference type="PROSITE" id="PS51160"/>
    </source>
</evidence>
<dbReference type="PANTHER" id="PTHR47268:SF4">
    <property type="entry name" value="ACYLPHOSPHATASE"/>
    <property type="match status" value="1"/>
</dbReference>
<organism evidence="8 9">
    <name type="scientific">Rhodonellum ikkaensis</name>
    <dbReference type="NCBI Taxonomy" id="336829"/>
    <lineage>
        <taxon>Bacteria</taxon>
        <taxon>Pseudomonadati</taxon>
        <taxon>Bacteroidota</taxon>
        <taxon>Cytophagia</taxon>
        <taxon>Cytophagales</taxon>
        <taxon>Cytophagaceae</taxon>
        <taxon>Rhodonellum</taxon>
    </lineage>
</organism>
<comment type="catalytic activity">
    <reaction evidence="3 4 5">
        <text>an acyl phosphate + H2O = a carboxylate + phosphate + H(+)</text>
        <dbReference type="Rhea" id="RHEA:14965"/>
        <dbReference type="ChEBI" id="CHEBI:15377"/>
        <dbReference type="ChEBI" id="CHEBI:15378"/>
        <dbReference type="ChEBI" id="CHEBI:29067"/>
        <dbReference type="ChEBI" id="CHEBI:43474"/>
        <dbReference type="ChEBI" id="CHEBI:59918"/>
        <dbReference type="EC" id="3.6.1.7"/>
    </reaction>
</comment>
<dbReference type="Gene3D" id="3.30.70.100">
    <property type="match status" value="1"/>
</dbReference>
<feature type="domain" description="Acylphosphatase-like" evidence="7">
    <location>
        <begin position="2"/>
        <end position="88"/>
    </location>
</feature>
<name>A0A1H3K1Z5_9BACT</name>
<dbReference type="PROSITE" id="PS51160">
    <property type="entry name" value="ACYLPHOSPHATASE_3"/>
    <property type="match status" value="1"/>
</dbReference>